<gene>
    <name evidence="9" type="ORF">HAM_007</name>
</gene>
<protein>
    <recommendedName>
        <fullName evidence="10">ATP synthase protein MI25</fullName>
    </recommendedName>
</protein>
<proteinExistence type="predicted"/>
<keyword evidence="8" id="KW-1133">Transmembrane helix</keyword>
<keyword evidence="2" id="KW-0813">Transport</keyword>
<dbReference type="EMBL" id="EU651892">
    <property type="protein sequence ID" value="ACC78217.1"/>
    <property type="molecule type" value="Genomic_DNA"/>
</dbReference>
<accession>B2MWS5</accession>
<dbReference type="GO" id="GO:0015986">
    <property type="term" value="P:proton motive force-driven ATP synthesis"/>
    <property type="evidence" value="ECO:0007669"/>
    <property type="project" value="InterPro"/>
</dbReference>
<evidence type="ECO:0000256" key="3">
    <source>
        <dbReference type="ARBA" id="ARBA00022547"/>
    </source>
</evidence>
<keyword evidence="4" id="KW-0375">Hydrogen ion transport</keyword>
<reference evidence="9" key="1">
    <citation type="journal article" date="2008" name="BMC Genomics">
        <title>Complete sequence and analysis of the mitochondrial genome of Hemiselmis andersenii CCMP644 (Cryptophyceae).</title>
        <authorList>
            <person name="Kim E."/>
            <person name="Lane C.E."/>
            <person name="Curtis B.A."/>
            <person name="Kozera C."/>
            <person name="Bowman S."/>
            <person name="Archibald J.M."/>
        </authorList>
    </citation>
    <scope>NUCLEOTIDE SEQUENCE [LARGE SCALE GENOMIC DNA]</scope>
    <source>
        <strain evidence="9">CCMP 644</strain>
        <strain>CCMP644</strain>
    </source>
</reference>
<evidence type="ECO:0000256" key="4">
    <source>
        <dbReference type="ARBA" id="ARBA00022781"/>
    </source>
</evidence>
<name>B2MWS5_HEMAN</name>
<geneLocation type="mitochondrion" evidence="9"/>
<dbReference type="Pfam" id="PF05405">
    <property type="entry name" value="Mt_ATP-synt_B"/>
    <property type="match status" value="1"/>
</dbReference>
<sequence>MMTSKPLLFILSLFTILFSKEFLVFNEEILIVVAFSIFIYLVLNKASSMICEELDSKSKEIQNKFDLYKNIQEKTILYLFNYYTKREILSEKIQKISNIKKLRVAIINDYFQVNLKKQVLMQLEDALNRFVLNEYSSTSRFQKSFVSKLSNVKTKLRNKIFQKSFVSKQSKVKTKSRNKKN</sequence>
<evidence type="ECO:0000256" key="2">
    <source>
        <dbReference type="ARBA" id="ARBA00022448"/>
    </source>
</evidence>
<dbReference type="GO" id="GO:0045259">
    <property type="term" value="C:proton-transporting ATP synthase complex"/>
    <property type="evidence" value="ECO:0007669"/>
    <property type="project" value="UniProtKB-KW"/>
</dbReference>
<evidence type="ECO:0000256" key="8">
    <source>
        <dbReference type="SAM" id="Phobius"/>
    </source>
</evidence>
<evidence type="ECO:0008006" key="10">
    <source>
        <dbReference type="Google" id="ProtNLM"/>
    </source>
</evidence>
<dbReference type="GeneID" id="6262003"/>
<evidence type="ECO:0000256" key="5">
    <source>
        <dbReference type="ARBA" id="ARBA00023065"/>
    </source>
</evidence>
<feature type="transmembrane region" description="Helical" evidence="8">
    <location>
        <begin position="29"/>
        <end position="47"/>
    </location>
</feature>
<keyword evidence="8" id="KW-0812">Transmembrane</keyword>
<dbReference type="GO" id="GO:0031966">
    <property type="term" value="C:mitochondrial membrane"/>
    <property type="evidence" value="ECO:0007669"/>
    <property type="project" value="UniProtKB-SubCell"/>
</dbReference>
<evidence type="ECO:0000256" key="1">
    <source>
        <dbReference type="ARBA" id="ARBA00004325"/>
    </source>
</evidence>
<evidence type="ECO:0000313" key="9">
    <source>
        <dbReference type="EMBL" id="ACC78217.1"/>
    </source>
</evidence>
<comment type="subcellular location">
    <subcellularLocation>
        <location evidence="1">Mitochondrion membrane</location>
    </subcellularLocation>
</comment>
<evidence type="ECO:0000256" key="7">
    <source>
        <dbReference type="ARBA" id="ARBA00023136"/>
    </source>
</evidence>
<dbReference type="RefSeq" id="YP_001874763.1">
    <property type="nucleotide sequence ID" value="NC_010637.1"/>
</dbReference>
<organism evidence="9">
    <name type="scientific">Hemiselmis andersenii</name>
    <name type="common">Cryptophyte alga</name>
    <dbReference type="NCBI Taxonomy" id="464988"/>
    <lineage>
        <taxon>Eukaryota</taxon>
        <taxon>Cryptophyceae</taxon>
        <taxon>Cryptomonadales</taxon>
        <taxon>Hemiselmidaceae</taxon>
        <taxon>Hemiselmis</taxon>
    </lineage>
</organism>
<dbReference type="GO" id="GO:0015078">
    <property type="term" value="F:proton transmembrane transporter activity"/>
    <property type="evidence" value="ECO:0007669"/>
    <property type="project" value="InterPro"/>
</dbReference>
<dbReference type="InterPro" id="IPR008688">
    <property type="entry name" value="ATP_synth_Bsub_B/MI25"/>
</dbReference>
<keyword evidence="3" id="KW-0138">CF(0)</keyword>
<evidence type="ECO:0000256" key="6">
    <source>
        <dbReference type="ARBA" id="ARBA00023128"/>
    </source>
</evidence>
<keyword evidence="7 8" id="KW-0472">Membrane</keyword>
<dbReference type="AlphaFoldDB" id="B2MWS5"/>
<keyword evidence="6 9" id="KW-0496">Mitochondrion</keyword>
<keyword evidence="5" id="KW-0406">Ion transport</keyword>